<evidence type="ECO:0000313" key="2">
    <source>
        <dbReference type="EMBL" id="ORX59357.1"/>
    </source>
</evidence>
<accession>A0A1Y1VLL5</accession>
<keyword evidence="3" id="KW-1185">Reference proteome</keyword>
<dbReference type="OrthoDB" id="10646336at2759"/>
<dbReference type="EMBL" id="MCFH01000003">
    <property type="protein sequence ID" value="ORX59357.1"/>
    <property type="molecule type" value="Genomic_DNA"/>
</dbReference>
<name>A0A1Y1VLL5_9FUNG</name>
<dbReference type="Proteomes" id="UP000193719">
    <property type="component" value="Unassembled WGS sequence"/>
</dbReference>
<reference evidence="2 3" key="2">
    <citation type="submission" date="2016-08" db="EMBL/GenBank/DDBJ databases">
        <title>Pervasive Adenine N6-methylation of Active Genes in Fungi.</title>
        <authorList>
            <consortium name="DOE Joint Genome Institute"/>
            <person name="Mondo S.J."/>
            <person name="Dannebaum R.O."/>
            <person name="Kuo R.C."/>
            <person name="Labutti K."/>
            <person name="Haridas S."/>
            <person name="Kuo A."/>
            <person name="Salamov A."/>
            <person name="Ahrendt S.R."/>
            <person name="Lipzen A."/>
            <person name="Sullivan W."/>
            <person name="Andreopoulos W.B."/>
            <person name="Clum A."/>
            <person name="Lindquist E."/>
            <person name="Daum C."/>
            <person name="Ramamoorthy G.K."/>
            <person name="Gryganskyi A."/>
            <person name="Culley D."/>
            <person name="Magnuson J.K."/>
            <person name="James T.Y."/>
            <person name="O'Malley M.A."/>
            <person name="Stajich J.E."/>
            <person name="Spatafora J.W."/>
            <person name="Visel A."/>
            <person name="Grigoriev I.V."/>
        </authorList>
    </citation>
    <scope>NUCLEOTIDE SEQUENCE [LARGE SCALE GENOMIC DNA]</scope>
    <source>
        <strain evidence="3">finn</strain>
    </source>
</reference>
<organism evidence="2 3">
    <name type="scientific">Piromyces finnis</name>
    <dbReference type="NCBI Taxonomy" id="1754191"/>
    <lineage>
        <taxon>Eukaryota</taxon>
        <taxon>Fungi</taxon>
        <taxon>Fungi incertae sedis</taxon>
        <taxon>Chytridiomycota</taxon>
        <taxon>Chytridiomycota incertae sedis</taxon>
        <taxon>Neocallimastigomycetes</taxon>
        <taxon>Neocallimastigales</taxon>
        <taxon>Neocallimastigaceae</taxon>
        <taxon>Piromyces</taxon>
    </lineage>
</organism>
<dbReference type="AlphaFoldDB" id="A0A1Y1VLL5"/>
<comment type="caution">
    <text evidence="2">The sequence shown here is derived from an EMBL/GenBank/DDBJ whole genome shotgun (WGS) entry which is preliminary data.</text>
</comment>
<evidence type="ECO:0000256" key="1">
    <source>
        <dbReference type="SAM" id="MobiDB-lite"/>
    </source>
</evidence>
<feature type="region of interest" description="Disordered" evidence="1">
    <location>
        <begin position="82"/>
        <end position="101"/>
    </location>
</feature>
<sequence length="474" mass="55634">MVYHLKLINNIDCLVFGEKTIKTFDHPILYQKPNQGVDMTDTNTCDSHHGNIIEIIENDSNYLFTNINDILVYDNSISEDDSHKNDHEILDNNTDDNPNKEMEKTTNTILNILNDYILDIDHSSRDLKNQLDKKVILLNHNKHMLKDLTDQINFQRPVKRLRTDVSQFLFHTNYTNTTPSISTSPTTEQKEMHTTTQDFLNDINDYDEDDSHWLTLLSHTTTYSENYFYSNLRIKNTSKYILENIVLNPVFILSDLLKKEIKEKKKRVTMDFPVIHVSCPIHILLPEEDIELSLSFQTSLFYSELKLNLVAQYLCKDDYIYSIRSNNLGILTYSTLSHSIKDTFTPKDIAIINRTRKRKFSEDTDNSFELTESPIKRNSQVTISFVNPYNRNGEMNEYHHQLNKASSFPIDEPNSSIQKIVKFSEKNDRALFSYLLNYFQNNYSMTSEFFNHQALDYLLNYKLKSEKIIILEYV</sequence>
<reference evidence="2 3" key="1">
    <citation type="submission" date="2016-08" db="EMBL/GenBank/DDBJ databases">
        <title>Genomes of anaerobic fungi encode conserved fungal cellulosomes for biomass hydrolysis.</title>
        <authorList>
            <consortium name="DOE Joint Genome Institute"/>
            <person name="Haitjema C.H."/>
            <person name="Gilmore S.P."/>
            <person name="Henske J.K."/>
            <person name="Solomon K.V."/>
            <person name="De Groot R."/>
            <person name="Kuo A."/>
            <person name="Mondo S.J."/>
            <person name="Salamov A.A."/>
            <person name="Labutti K."/>
            <person name="Zhao Z."/>
            <person name="Chiniquy J."/>
            <person name="Barry K."/>
            <person name="Brewer H.M."/>
            <person name="Purvine S.O."/>
            <person name="Wright A.T."/>
            <person name="Boxma B."/>
            <person name="Van Alen T."/>
            <person name="Hackstein J.H."/>
            <person name="Baker S.E."/>
            <person name="Grigoriev I.V."/>
            <person name="O'Malley M.A."/>
        </authorList>
    </citation>
    <scope>NUCLEOTIDE SEQUENCE [LARGE SCALE GENOMIC DNA]</scope>
    <source>
        <strain evidence="3">finn</strain>
    </source>
</reference>
<proteinExistence type="predicted"/>
<dbReference type="STRING" id="1754191.A0A1Y1VLL5"/>
<evidence type="ECO:0000313" key="3">
    <source>
        <dbReference type="Proteomes" id="UP000193719"/>
    </source>
</evidence>
<protein>
    <submittedName>
        <fullName evidence="2">Uncharacterized protein</fullName>
    </submittedName>
</protein>
<gene>
    <name evidence="2" type="ORF">BCR36DRAFT_366546</name>
</gene>